<keyword evidence="8" id="KW-1185">Reference proteome</keyword>
<dbReference type="KEGG" id="tcs:IMZ38_07055"/>
<keyword evidence="2" id="KW-1003">Cell membrane</keyword>
<evidence type="ECO:0000313" key="7">
    <source>
        <dbReference type="EMBL" id="QOR94355.1"/>
    </source>
</evidence>
<dbReference type="PIRSF" id="PIRSF019239">
    <property type="entry name" value="MrpE"/>
    <property type="match status" value="1"/>
</dbReference>
<dbReference type="PANTHER" id="PTHR34584">
    <property type="entry name" value="NA(+)/H(+) ANTIPORTER SUBUNIT E1"/>
    <property type="match status" value="1"/>
</dbReference>
<evidence type="ECO:0000256" key="2">
    <source>
        <dbReference type="ARBA" id="ARBA00022475"/>
    </source>
</evidence>
<feature type="transmembrane region" description="Helical" evidence="6">
    <location>
        <begin position="29"/>
        <end position="46"/>
    </location>
</feature>
<evidence type="ECO:0000256" key="3">
    <source>
        <dbReference type="ARBA" id="ARBA00022692"/>
    </source>
</evidence>
<keyword evidence="3 6" id="KW-0812">Transmembrane</keyword>
<dbReference type="OrthoDB" id="85180at2157"/>
<keyword evidence="4 6" id="KW-1133">Transmembrane helix</keyword>
<dbReference type="RefSeq" id="WP_193436155.1">
    <property type="nucleotide sequence ID" value="NZ_CP063144.1"/>
</dbReference>
<evidence type="ECO:0000256" key="5">
    <source>
        <dbReference type="ARBA" id="ARBA00023136"/>
    </source>
</evidence>
<reference evidence="7 8" key="1">
    <citation type="submission" date="2020-10" db="EMBL/GenBank/DDBJ databases">
        <title>Complete genome sequence of Thermosphaera aggregans strain 3507.</title>
        <authorList>
            <person name="Zayulina K.S."/>
            <person name="Elcheninov A.G."/>
            <person name="Toshchakov S.V."/>
            <person name="Kublanov I.V."/>
            <person name="Kochetkova T.V."/>
        </authorList>
    </citation>
    <scope>NUCLEOTIDE SEQUENCE [LARGE SCALE GENOMIC DNA]</scope>
    <source>
        <strain evidence="7 8">3507</strain>
    </source>
</reference>
<dbReference type="InterPro" id="IPR002758">
    <property type="entry name" value="Cation_antiport_E"/>
</dbReference>
<proteinExistence type="predicted"/>
<dbReference type="GO" id="GO:0005886">
    <property type="term" value="C:plasma membrane"/>
    <property type="evidence" value="ECO:0007669"/>
    <property type="project" value="UniProtKB-SubCell"/>
</dbReference>
<evidence type="ECO:0000313" key="8">
    <source>
        <dbReference type="Proteomes" id="UP000593766"/>
    </source>
</evidence>
<organism evidence="7 8">
    <name type="scientific">Thermosphaera chiliense</name>
    <dbReference type="NCBI Taxonomy" id="3402707"/>
    <lineage>
        <taxon>Archaea</taxon>
        <taxon>Thermoproteota</taxon>
        <taxon>Thermoprotei</taxon>
        <taxon>Desulfurococcales</taxon>
        <taxon>Desulfurococcaceae</taxon>
        <taxon>Thermosphaera</taxon>
    </lineage>
</organism>
<accession>A0A7M1UQ21</accession>
<protein>
    <submittedName>
        <fullName evidence="7">Na+/H+ antiporter subunit E</fullName>
    </submittedName>
</protein>
<dbReference type="Pfam" id="PF01899">
    <property type="entry name" value="MNHE"/>
    <property type="match status" value="1"/>
</dbReference>
<dbReference type="AlphaFoldDB" id="A0A7M1UQ21"/>
<dbReference type="Proteomes" id="UP000593766">
    <property type="component" value="Chromosome"/>
</dbReference>
<evidence type="ECO:0000256" key="4">
    <source>
        <dbReference type="ARBA" id="ARBA00022989"/>
    </source>
</evidence>
<sequence>MIKYLATGLVAFLIYIIFSGNITPYDLATGVIVSAICSLLLTPYIVRNESKLKQPARLAHLAYYFLKYITIIEFKAHMDVVKRIFTMDLKPGIVRIPLKCKGDMARLLVASSITNTPGTVVVDESDDYFYVNWIYVFSVSPEEARKSVSEEFEKYATKIFE</sequence>
<gene>
    <name evidence="7" type="ORF">IMZ38_07055</name>
</gene>
<keyword evidence="5 6" id="KW-0472">Membrane</keyword>
<name>A0A7M1UQ21_9CREN</name>
<evidence type="ECO:0000256" key="6">
    <source>
        <dbReference type="SAM" id="Phobius"/>
    </source>
</evidence>
<dbReference type="GeneID" id="59455163"/>
<evidence type="ECO:0000256" key="1">
    <source>
        <dbReference type="ARBA" id="ARBA00004651"/>
    </source>
</evidence>
<dbReference type="GO" id="GO:0008324">
    <property type="term" value="F:monoatomic cation transmembrane transporter activity"/>
    <property type="evidence" value="ECO:0007669"/>
    <property type="project" value="InterPro"/>
</dbReference>
<comment type="subcellular location">
    <subcellularLocation>
        <location evidence="1">Cell membrane</location>
        <topology evidence="1">Multi-pass membrane protein</topology>
    </subcellularLocation>
</comment>
<dbReference type="EMBL" id="CP063144">
    <property type="protein sequence ID" value="QOR94355.1"/>
    <property type="molecule type" value="Genomic_DNA"/>
</dbReference>
<dbReference type="PANTHER" id="PTHR34584:SF1">
    <property type="entry name" value="NA(+)_H(+) ANTIPORTER SUBUNIT E1"/>
    <property type="match status" value="1"/>
</dbReference>